<keyword evidence="6" id="KW-1185">Reference proteome</keyword>
<evidence type="ECO:0000256" key="2">
    <source>
        <dbReference type="SAM" id="Phobius"/>
    </source>
</evidence>
<keyword evidence="2" id="KW-0472">Membrane</keyword>
<dbReference type="AlphaFoldDB" id="A0A9P7UXY1"/>
<feature type="transmembrane region" description="Helical" evidence="2">
    <location>
        <begin position="122"/>
        <end position="143"/>
    </location>
</feature>
<evidence type="ECO:0000256" key="1">
    <source>
        <dbReference type="SAM" id="MobiDB-lite"/>
    </source>
</evidence>
<name>A0A9P7UXY1_9AGAR</name>
<feature type="domain" description="DUF6534" evidence="4">
    <location>
        <begin position="210"/>
        <end position="296"/>
    </location>
</feature>
<feature type="transmembrane region" description="Helical" evidence="2">
    <location>
        <begin position="200"/>
        <end position="222"/>
    </location>
</feature>
<feature type="region of interest" description="Disordered" evidence="1">
    <location>
        <begin position="382"/>
        <end position="403"/>
    </location>
</feature>
<keyword evidence="2" id="KW-0812">Transmembrane</keyword>
<evidence type="ECO:0000313" key="5">
    <source>
        <dbReference type="EMBL" id="KAG7096698.1"/>
    </source>
</evidence>
<keyword evidence="2" id="KW-1133">Transmembrane helix</keyword>
<feature type="transmembrane region" description="Helical" evidence="2">
    <location>
        <begin position="272"/>
        <end position="292"/>
    </location>
</feature>
<feature type="signal peptide" evidence="3">
    <location>
        <begin position="1"/>
        <end position="21"/>
    </location>
</feature>
<dbReference type="EMBL" id="CM032182">
    <property type="protein sequence ID" value="KAG7096698.1"/>
    <property type="molecule type" value="Genomic_DNA"/>
</dbReference>
<dbReference type="Pfam" id="PF20152">
    <property type="entry name" value="DUF6534"/>
    <property type="match status" value="1"/>
</dbReference>
<dbReference type="InterPro" id="IPR045339">
    <property type="entry name" value="DUF6534"/>
</dbReference>
<reference evidence="5" key="1">
    <citation type="journal article" date="2021" name="Genome Biol. Evol.">
        <title>The assembled and annotated genome of the fairy-ring fungus Marasmius oreades.</title>
        <authorList>
            <person name="Hiltunen M."/>
            <person name="Ament-Velasquez S.L."/>
            <person name="Johannesson H."/>
        </authorList>
    </citation>
    <scope>NUCLEOTIDE SEQUENCE</scope>
    <source>
        <strain evidence="5">03SP1</strain>
    </source>
</reference>
<feature type="chain" id="PRO_5040434998" description="DUF6534 domain-containing protein" evidence="3">
    <location>
        <begin position="22"/>
        <end position="403"/>
    </location>
</feature>
<dbReference type="KEGG" id="more:E1B28_004112"/>
<dbReference type="RefSeq" id="XP_043013168.1">
    <property type="nucleotide sequence ID" value="XM_043148569.1"/>
</dbReference>
<evidence type="ECO:0000313" key="6">
    <source>
        <dbReference type="Proteomes" id="UP001049176"/>
    </source>
</evidence>
<organism evidence="5 6">
    <name type="scientific">Marasmius oreades</name>
    <name type="common">fairy-ring Marasmius</name>
    <dbReference type="NCBI Taxonomy" id="181124"/>
    <lineage>
        <taxon>Eukaryota</taxon>
        <taxon>Fungi</taxon>
        <taxon>Dikarya</taxon>
        <taxon>Basidiomycota</taxon>
        <taxon>Agaricomycotina</taxon>
        <taxon>Agaricomycetes</taxon>
        <taxon>Agaricomycetidae</taxon>
        <taxon>Agaricales</taxon>
        <taxon>Marasmiineae</taxon>
        <taxon>Marasmiaceae</taxon>
        <taxon>Marasmius</taxon>
    </lineage>
</organism>
<dbReference type="PANTHER" id="PTHR40465">
    <property type="entry name" value="CHROMOSOME 1, WHOLE GENOME SHOTGUN SEQUENCE"/>
    <property type="match status" value="1"/>
</dbReference>
<proteinExistence type="predicted"/>
<feature type="transmembrane region" description="Helical" evidence="2">
    <location>
        <begin position="242"/>
        <end position="266"/>
    </location>
</feature>
<feature type="transmembrane region" description="Helical" evidence="2">
    <location>
        <begin position="155"/>
        <end position="180"/>
    </location>
</feature>
<keyword evidence="3" id="KW-0732">Signal</keyword>
<dbReference type="GeneID" id="66073188"/>
<dbReference type="PANTHER" id="PTHR40465:SF1">
    <property type="entry name" value="DUF6534 DOMAIN-CONTAINING PROTEIN"/>
    <property type="match status" value="1"/>
</dbReference>
<sequence>MNSIFISCVFLFCFEHDESRAQKCRLKTTMTTFNSTLGNVTSDRSLYDKASSAVLLDGILQSFTIGLIAGQAFKYWADYRDDSRQKRLFTASVVLFSVLQTIIEIYKVWLIMIRKEKWSGSAIAWSDLFINGCICSMCQSFFIRRCWKMTGRRRIVLYPLTFLAALIVVLVVFMVVNMALSFSTHQRSHEEFRKLMQAMRIGFAIWTSLSLFLDVVVASILVNSLWKARAGTLAADDVVRQVISITFQSAVLPAISMITAVILSNYTTQRNLVLLFLLLTGKLYTFGFLRTLNSRDKLRKRMRSGSRDLGRTSLSPRAQFDTCAWKMATQPAEVTVQASRKADAPVDPLSIPPTVHTAEGLDTRVGIKLPVGSGIASTEFQLSSPRLDASERGIPRNRIPSRR</sequence>
<evidence type="ECO:0000259" key="4">
    <source>
        <dbReference type="Pfam" id="PF20152"/>
    </source>
</evidence>
<dbReference type="Proteomes" id="UP001049176">
    <property type="component" value="Chromosome 2"/>
</dbReference>
<evidence type="ECO:0000256" key="3">
    <source>
        <dbReference type="SAM" id="SignalP"/>
    </source>
</evidence>
<feature type="transmembrane region" description="Helical" evidence="2">
    <location>
        <begin position="88"/>
        <end position="110"/>
    </location>
</feature>
<gene>
    <name evidence="5" type="ORF">E1B28_004112</name>
</gene>
<comment type="caution">
    <text evidence="5">The sequence shown here is derived from an EMBL/GenBank/DDBJ whole genome shotgun (WGS) entry which is preliminary data.</text>
</comment>
<accession>A0A9P7UXY1</accession>
<dbReference type="OrthoDB" id="3251949at2759"/>
<protein>
    <recommendedName>
        <fullName evidence="4">DUF6534 domain-containing protein</fullName>
    </recommendedName>
</protein>